<dbReference type="InterPro" id="IPR042070">
    <property type="entry name" value="PucR_C-HTH_sf"/>
</dbReference>
<dbReference type="PANTHER" id="PTHR33744:SF16">
    <property type="entry name" value="CARBOHYDRATE DIACID REGULATOR"/>
    <property type="match status" value="1"/>
</dbReference>
<dbReference type="GeneID" id="83003385"/>
<evidence type="ECO:0000259" key="1">
    <source>
        <dbReference type="Pfam" id="PF07905"/>
    </source>
</evidence>
<dbReference type="STRING" id="1776384.GCA_900086585_00995"/>
<evidence type="ECO:0000313" key="3">
    <source>
        <dbReference type="EMBL" id="RHJ87438.1"/>
    </source>
</evidence>
<dbReference type="RefSeq" id="WP_082907358.1">
    <property type="nucleotide sequence ID" value="NZ_AP025568.1"/>
</dbReference>
<accession>A0A415E1I9</accession>
<proteinExistence type="predicted"/>
<dbReference type="OrthoDB" id="1969285at2"/>
<comment type="caution">
    <text evidence="3">The sequence shown here is derived from an EMBL/GenBank/DDBJ whole genome shotgun (WGS) entry which is preliminary data.</text>
</comment>
<dbReference type="Gene3D" id="1.10.10.2840">
    <property type="entry name" value="PucR C-terminal helix-turn-helix domain"/>
    <property type="match status" value="1"/>
</dbReference>
<reference evidence="3 4" key="1">
    <citation type="submission" date="2018-08" db="EMBL/GenBank/DDBJ databases">
        <title>A genome reference for cultivated species of the human gut microbiota.</title>
        <authorList>
            <person name="Zou Y."/>
            <person name="Xue W."/>
            <person name="Luo G."/>
        </authorList>
    </citation>
    <scope>NUCLEOTIDE SEQUENCE [LARGE SCALE GENOMIC DNA]</scope>
    <source>
        <strain evidence="3 4">AM07-24</strain>
    </source>
</reference>
<dbReference type="PANTHER" id="PTHR33744">
    <property type="entry name" value="CARBOHYDRATE DIACID REGULATOR"/>
    <property type="match status" value="1"/>
</dbReference>
<dbReference type="InterPro" id="IPR025736">
    <property type="entry name" value="PucR_C-HTH_dom"/>
</dbReference>
<evidence type="ECO:0000259" key="2">
    <source>
        <dbReference type="Pfam" id="PF13556"/>
    </source>
</evidence>
<name>A0A415E1I9_9FIRM</name>
<organism evidence="3 4">
    <name type="scientific">Emergencia timonensis</name>
    <dbReference type="NCBI Taxonomy" id="1776384"/>
    <lineage>
        <taxon>Bacteria</taxon>
        <taxon>Bacillati</taxon>
        <taxon>Bacillota</taxon>
        <taxon>Clostridia</taxon>
        <taxon>Peptostreptococcales</taxon>
        <taxon>Anaerovoracaceae</taxon>
        <taxon>Emergencia</taxon>
    </lineage>
</organism>
<dbReference type="InterPro" id="IPR051448">
    <property type="entry name" value="CdaR-like_regulators"/>
</dbReference>
<sequence length="528" mass="60268">MEKWMSVTIKDCLQLPSLSLGSVIAGEKGLDSIVNTVSVVEFDTPGDSYSISNELLLSALYSIKDDVDAQCRALEEYKKCGEVGLVLFYADRILERIDDKLIETANRLNFPIIVLPGADMGLRYSDVISEVMEAVFMDKKNRNFFVDNTMERLSQLSPSNRTINSPLSLASDYAKASFFLCDADDNLIGYSYWPKTNAVNFSDVLTQFNDNHAGKYRTAEKNGRLYRYFRHPFTNKDGARLSLLAVSKNNRLTTVIMEQVVEIIQLFAAVWNYNLNLTAKESLIPALIEGDLDLTRHICQDHLIDLSEYDAFAILRFNKETAEKTGKDTFIRNLRERFYDIAKSAIIDSFANYVIFLFSYSSDLAKDHILLEEVAREIQRFESVQNYALFSNVDAASQVRELYISYTEHIETAMKIYPRKSFFNKSEIDFAGRCKAIISSLDGETEKYLQMLSPIIRETEEDLLLTLTTYFLDGGAEVKKTAELLYVHRNTIQYRLARIKNLLNMDFGKFPMSFDIYIAVALKRILAG</sequence>
<keyword evidence="4" id="KW-1185">Reference proteome</keyword>
<dbReference type="AlphaFoldDB" id="A0A415E1I9"/>
<dbReference type="InterPro" id="IPR012914">
    <property type="entry name" value="PucR_dom"/>
</dbReference>
<gene>
    <name evidence="3" type="ORF">DW099_12130</name>
</gene>
<evidence type="ECO:0000313" key="4">
    <source>
        <dbReference type="Proteomes" id="UP000284841"/>
    </source>
</evidence>
<dbReference type="Pfam" id="PF13556">
    <property type="entry name" value="HTH_30"/>
    <property type="match status" value="1"/>
</dbReference>
<dbReference type="Pfam" id="PF07905">
    <property type="entry name" value="PucR"/>
    <property type="match status" value="1"/>
</dbReference>
<feature type="domain" description="PucR C-terminal helix-turn-helix" evidence="2">
    <location>
        <begin position="463"/>
        <end position="521"/>
    </location>
</feature>
<protein>
    <submittedName>
        <fullName evidence="3">PucR family transcriptional regulator</fullName>
    </submittedName>
</protein>
<dbReference type="Proteomes" id="UP000284841">
    <property type="component" value="Unassembled WGS sequence"/>
</dbReference>
<feature type="domain" description="Purine catabolism PurC-like" evidence="1">
    <location>
        <begin position="11"/>
        <end position="135"/>
    </location>
</feature>
<dbReference type="EMBL" id="QRMS01000003">
    <property type="protein sequence ID" value="RHJ87438.1"/>
    <property type="molecule type" value="Genomic_DNA"/>
</dbReference>